<keyword evidence="3" id="KW-0539">Nucleus</keyword>
<protein>
    <recommendedName>
        <fullName evidence="7">Ribosome biogenesis protein SLX9</fullName>
    </recommendedName>
</protein>
<evidence type="ECO:0000313" key="6">
    <source>
        <dbReference type="Proteomes" id="UP001162164"/>
    </source>
</evidence>
<proteinExistence type="inferred from homology"/>
<evidence type="ECO:0000256" key="1">
    <source>
        <dbReference type="ARBA" id="ARBA00004604"/>
    </source>
</evidence>
<dbReference type="PANTHER" id="PTHR31109:SF2">
    <property type="entry name" value="RIBOSOME BIOGENESIS PROTEIN SLX9 HOMOLOG"/>
    <property type="match status" value="1"/>
</dbReference>
<evidence type="ECO:0008006" key="7">
    <source>
        <dbReference type="Google" id="ProtNLM"/>
    </source>
</evidence>
<comment type="subcellular location">
    <subcellularLocation>
        <location evidence="1">Nucleus</location>
        <location evidence="1">Nucleolus</location>
    </subcellularLocation>
</comment>
<dbReference type="InterPro" id="IPR028160">
    <property type="entry name" value="Slx9-like"/>
</dbReference>
<comment type="caution">
    <text evidence="5">The sequence shown here is derived from an EMBL/GenBank/DDBJ whole genome shotgun (WGS) entry which is preliminary data.</text>
</comment>
<organism evidence="5 6">
    <name type="scientific">Molorchus minor</name>
    <dbReference type="NCBI Taxonomy" id="1323400"/>
    <lineage>
        <taxon>Eukaryota</taxon>
        <taxon>Metazoa</taxon>
        <taxon>Ecdysozoa</taxon>
        <taxon>Arthropoda</taxon>
        <taxon>Hexapoda</taxon>
        <taxon>Insecta</taxon>
        <taxon>Pterygota</taxon>
        <taxon>Neoptera</taxon>
        <taxon>Endopterygota</taxon>
        <taxon>Coleoptera</taxon>
        <taxon>Polyphaga</taxon>
        <taxon>Cucujiformia</taxon>
        <taxon>Chrysomeloidea</taxon>
        <taxon>Cerambycidae</taxon>
        <taxon>Lamiinae</taxon>
        <taxon>Monochamini</taxon>
        <taxon>Molorchus</taxon>
    </lineage>
</organism>
<evidence type="ECO:0000256" key="2">
    <source>
        <dbReference type="ARBA" id="ARBA00011022"/>
    </source>
</evidence>
<dbReference type="EMBL" id="JAPWTJ010001041">
    <property type="protein sequence ID" value="KAJ8974160.1"/>
    <property type="molecule type" value="Genomic_DNA"/>
</dbReference>
<evidence type="ECO:0000256" key="4">
    <source>
        <dbReference type="SAM" id="MobiDB-lite"/>
    </source>
</evidence>
<feature type="region of interest" description="Disordered" evidence="4">
    <location>
        <begin position="1"/>
        <end position="26"/>
    </location>
</feature>
<accession>A0ABQ9J879</accession>
<dbReference type="Proteomes" id="UP001162164">
    <property type="component" value="Unassembled WGS sequence"/>
</dbReference>
<name>A0ABQ9J879_9CUCU</name>
<evidence type="ECO:0000256" key="3">
    <source>
        <dbReference type="ARBA" id="ARBA00023242"/>
    </source>
</evidence>
<comment type="similarity">
    <text evidence="2">Belongs to the SLX9 family.</text>
</comment>
<evidence type="ECO:0000313" key="5">
    <source>
        <dbReference type="EMBL" id="KAJ8974160.1"/>
    </source>
</evidence>
<sequence length="193" mass="22155">MKLSKVGRMGKVKRQRQRLHISSKNQPYQENDYSIKDITKILPITSPKEDLFSEININFASIKKMPDDVGSETAFVKKIDTANQMKKELKIRKNRKNNVVMGDTNPLHDALPSLESLLKSRTNIKSIVTTLNTSKKGIVKAKQRKKKFVHDMTTFKQTLNNENFKANPFGAISHHITSLIEHEHKLNYSVKLK</sequence>
<reference evidence="5" key="1">
    <citation type="journal article" date="2023" name="Insect Mol. Biol.">
        <title>Genome sequencing provides insights into the evolution of gene families encoding plant cell wall-degrading enzymes in longhorned beetles.</title>
        <authorList>
            <person name="Shin N.R."/>
            <person name="Okamura Y."/>
            <person name="Kirsch R."/>
            <person name="Pauchet Y."/>
        </authorList>
    </citation>
    <scope>NUCLEOTIDE SEQUENCE</scope>
    <source>
        <strain evidence="5">MMC_N1</strain>
    </source>
</reference>
<dbReference type="Pfam" id="PF15341">
    <property type="entry name" value="SLX9"/>
    <property type="match status" value="1"/>
</dbReference>
<gene>
    <name evidence="5" type="ORF">NQ317_005808</name>
</gene>
<dbReference type="PANTHER" id="PTHR31109">
    <property type="entry name" value="PROTEIN FAM207A"/>
    <property type="match status" value="1"/>
</dbReference>
<keyword evidence="6" id="KW-1185">Reference proteome</keyword>
<feature type="compositionally biased region" description="Basic residues" evidence="4">
    <location>
        <begin position="8"/>
        <end position="21"/>
    </location>
</feature>